<dbReference type="EMBL" id="APPZ01000006">
    <property type="protein sequence ID" value="ENV73264.1"/>
    <property type="molecule type" value="Genomic_DNA"/>
</dbReference>
<proteinExistence type="predicted"/>
<dbReference type="GeneID" id="56338355"/>
<gene>
    <name evidence="1" type="ORF">F946_01154</name>
</gene>
<accession>N9CRV6</accession>
<dbReference type="RefSeq" id="WP_004980074.1">
    <property type="nucleotide sequence ID" value="NZ_KB849705.1"/>
</dbReference>
<dbReference type="Proteomes" id="UP000018444">
    <property type="component" value="Unassembled WGS sequence"/>
</dbReference>
<dbReference type="AlphaFoldDB" id="N9CRV6"/>
<organism evidence="1 2">
    <name type="scientific">Acinetobacter johnsonii ANC 3681</name>
    <dbReference type="NCBI Taxonomy" id="1217662"/>
    <lineage>
        <taxon>Bacteria</taxon>
        <taxon>Pseudomonadati</taxon>
        <taxon>Pseudomonadota</taxon>
        <taxon>Gammaproteobacteria</taxon>
        <taxon>Moraxellales</taxon>
        <taxon>Moraxellaceae</taxon>
        <taxon>Acinetobacter</taxon>
    </lineage>
</organism>
<name>N9CRV6_ACIJO</name>
<dbReference type="Pfam" id="PF20293">
    <property type="entry name" value="MC6"/>
    <property type="match status" value="1"/>
</dbReference>
<protein>
    <submittedName>
        <fullName evidence="1">Uncharacterized protein</fullName>
    </submittedName>
</protein>
<evidence type="ECO:0000313" key="1">
    <source>
        <dbReference type="EMBL" id="ENV73264.1"/>
    </source>
</evidence>
<dbReference type="HOGENOM" id="CLU_183600_0_1_6"/>
<evidence type="ECO:0000313" key="2">
    <source>
        <dbReference type="Proteomes" id="UP000018444"/>
    </source>
</evidence>
<reference evidence="1 2" key="1">
    <citation type="submission" date="2013-02" db="EMBL/GenBank/DDBJ databases">
        <title>The Genome Sequence of Acinetobacter johnsonii ANC 3681.</title>
        <authorList>
            <consortium name="The Broad Institute Genome Sequencing Platform"/>
            <consortium name="The Broad Institute Genome Sequencing Center for Infectious Disease"/>
            <person name="Cerqueira G."/>
            <person name="Feldgarden M."/>
            <person name="Courvalin P."/>
            <person name="Perichon B."/>
            <person name="Grillot-Courvalin C."/>
            <person name="Clermont D."/>
            <person name="Rocha E."/>
            <person name="Yoon E.-J."/>
            <person name="Nemec A."/>
            <person name="Walker B."/>
            <person name="Young S.K."/>
            <person name="Zeng Q."/>
            <person name="Gargeya S."/>
            <person name="Fitzgerald M."/>
            <person name="Haas B."/>
            <person name="Abouelleil A."/>
            <person name="Alvarado L."/>
            <person name="Arachchi H.M."/>
            <person name="Berlin A.M."/>
            <person name="Chapman S.B."/>
            <person name="Dewar J."/>
            <person name="Goldberg J."/>
            <person name="Griggs A."/>
            <person name="Gujja S."/>
            <person name="Hansen M."/>
            <person name="Howarth C."/>
            <person name="Imamovic A."/>
            <person name="Larimer J."/>
            <person name="McCowan C."/>
            <person name="Murphy C."/>
            <person name="Neiman D."/>
            <person name="Pearson M."/>
            <person name="Priest M."/>
            <person name="Roberts A."/>
            <person name="Saif S."/>
            <person name="Shea T."/>
            <person name="Sisk P."/>
            <person name="Sykes S."/>
            <person name="Wortman J."/>
            <person name="Nusbaum C."/>
            <person name="Birren B."/>
        </authorList>
    </citation>
    <scope>NUCLEOTIDE SEQUENCE [LARGE SCALE GENOMIC DNA]</scope>
    <source>
        <strain evidence="1 2">ANC 3681</strain>
    </source>
</reference>
<dbReference type="InterPro" id="IPR046897">
    <property type="entry name" value="ABC-3C_MC6"/>
</dbReference>
<comment type="caution">
    <text evidence="1">The sequence shown here is derived from an EMBL/GenBank/DDBJ whole genome shotgun (WGS) entry which is preliminary data.</text>
</comment>
<sequence>MLPTKGCHPELNVLYIGGYILKKLYERKNKRMPISQLMKMGTRELSITVDYIILALDWLYIISAISYNSKEVFINEIG</sequence>